<protein>
    <submittedName>
        <fullName evidence="1">Uncharacterized protein</fullName>
    </submittedName>
</protein>
<accession>A0A3N4LC98</accession>
<dbReference type="EMBL" id="ML121570">
    <property type="protein sequence ID" value="RPB20514.1"/>
    <property type="molecule type" value="Genomic_DNA"/>
</dbReference>
<reference evidence="1 2" key="1">
    <citation type="journal article" date="2018" name="Nat. Ecol. Evol.">
        <title>Pezizomycetes genomes reveal the molecular basis of ectomycorrhizal truffle lifestyle.</title>
        <authorList>
            <person name="Murat C."/>
            <person name="Payen T."/>
            <person name="Noel B."/>
            <person name="Kuo A."/>
            <person name="Morin E."/>
            <person name="Chen J."/>
            <person name="Kohler A."/>
            <person name="Krizsan K."/>
            <person name="Balestrini R."/>
            <person name="Da Silva C."/>
            <person name="Montanini B."/>
            <person name="Hainaut M."/>
            <person name="Levati E."/>
            <person name="Barry K.W."/>
            <person name="Belfiori B."/>
            <person name="Cichocki N."/>
            <person name="Clum A."/>
            <person name="Dockter R.B."/>
            <person name="Fauchery L."/>
            <person name="Guy J."/>
            <person name="Iotti M."/>
            <person name="Le Tacon F."/>
            <person name="Lindquist E.A."/>
            <person name="Lipzen A."/>
            <person name="Malagnac F."/>
            <person name="Mello A."/>
            <person name="Molinier V."/>
            <person name="Miyauchi S."/>
            <person name="Poulain J."/>
            <person name="Riccioni C."/>
            <person name="Rubini A."/>
            <person name="Sitrit Y."/>
            <person name="Splivallo R."/>
            <person name="Traeger S."/>
            <person name="Wang M."/>
            <person name="Zifcakova L."/>
            <person name="Wipf D."/>
            <person name="Zambonelli A."/>
            <person name="Paolocci F."/>
            <person name="Nowrousian M."/>
            <person name="Ottonello S."/>
            <person name="Baldrian P."/>
            <person name="Spatafora J.W."/>
            <person name="Henrissat B."/>
            <person name="Nagy L.G."/>
            <person name="Aury J.M."/>
            <person name="Wincker P."/>
            <person name="Grigoriev I.V."/>
            <person name="Bonfante P."/>
            <person name="Martin F.M."/>
        </authorList>
    </citation>
    <scope>NUCLEOTIDE SEQUENCE [LARGE SCALE GENOMIC DNA]</scope>
    <source>
        <strain evidence="1 2">ATCC MYA-4762</strain>
    </source>
</reference>
<evidence type="ECO:0000313" key="1">
    <source>
        <dbReference type="EMBL" id="RPB20514.1"/>
    </source>
</evidence>
<keyword evidence="2" id="KW-1185">Reference proteome</keyword>
<proteinExistence type="predicted"/>
<evidence type="ECO:0000313" key="2">
    <source>
        <dbReference type="Proteomes" id="UP000267821"/>
    </source>
</evidence>
<gene>
    <name evidence="1" type="ORF">L211DRAFT_852238</name>
</gene>
<organism evidence="1 2">
    <name type="scientific">Terfezia boudieri ATCC MYA-4762</name>
    <dbReference type="NCBI Taxonomy" id="1051890"/>
    <lineage>
        <taxon>Eukaryota</taxon>
        <taxon>Fungi</taxon>
        <taxon>Dikarya</taxon>
        <taxon>Ascomycota</taxon>
        <taxon>Pezizomycotina</taxon>
        <taxon>Pezizomycetes</taxon>
        <taxon>Pezizales</taxon>
        <taxon>Pezizaceae</taxon>
        <taxon>Terfezia</taxon>
    </lineage>
</organism>
<dbReference type="Proteomes" id="UP000267821">
    <property type="component" value="Unassembled WGS sequence"/>
</dbReference>
<dbReference type="AlphaFoldDB" id="A0A3N4LC98"/>
<sequence length="216" mass="24453">MPDSACNFIGSEEGYRVDAVSARQEDIPIPFYKAALGEDYHHAHAEKKTVRRIIVYFVALRKKSKALRPIVRIGTLFQLPAHTSMLAQAIRVSVLGLEIPVPYRVDNPYNSKIYSIEQSDSSGRNAPFVIDQVVNHPGKRTNLPNLYGNSPLGPLRVLVSGVPHQEYKEYLNRLSPHTPPRGEKKELRPFTRYMFQAVAGQPYAFALHSLMEFGHW</sequence>
<dbReference type="InParanoid" id="A0A3N4LC98"/>
<name>A0A3N4LC98_9PEZI</name>